<reference evidence="1" key="1">
    <citation type="journal article" date="2020" name="Stud. Mycol.">
        <title>101 Dothideomycetes genomes: a test case for predicting lifestyles and emergence of pathogens.</title>
        <authorList>
            <person name="Haridas S."/>
            <person name="Albert R."/>
            <person name="Binder M."/>
            <person name="Bloem J."/>
            <person name="Labutti K."/>
            <person name="Salamov A."/>
            <person name="Andreopoulos B."/>
            <person name="Baker S."/>
            <person name="Barry K."/>
            <person name="Bills G."/>
            <person name="Bluhm B."/>
            <person name="Cannon C."/>
            <person name="Castanera R."/>
            <person name="Culley D."/>
            <person name="Daum C."/>
            <person name="Ezra D."/>
            <person name="Gonzalez J."/>
            <person name="Henrissat B."/>
            <person name="Kuo A."/>
            <person name="Liang C."/>
            <person name="Lipzen A."/>
            <person name="Lutzoni F."/>
            <person name="Magnuson J."/>
            <person name="Mondo S."/>
            <person name="Nolan M."/>
            <person name="Ohm R."/>
            <person name="Pangilinan J."/>
            <person name="Park H.-J."/>
            <person name="Ramirez L."/>
            <person name="Alfaro M."/>
            <person name="Sun H."/>
            <person name="Tritt A."/>
            <person name="Yoshinaga Y."/>
            <person name="Zwiers L.-H."/>
            <person name="Turgeon B."/>
            <person name="Goodwin S."/>
            <person name="Spatafora J."/>
            <person name="Crous P."/>
            <person name="Grigoriev I."/>
        </authorList>
    </citation>
    <scope>NUCLEOTIDE SEQUENCE</scope>
    <source>
        <strain evidence="1">CBS 123094</strain>
    </source>
</reference>
<dbReference type="AlphaFoldDB" id="A0A6A5WGP9"/>
<evidence type="ECO:0000313" key="1">
    <source>
        <dbReference type="EMBL" id="KAF1996846.1"/>
    </source>
</evidence>
<proteinExistence type="predicted"/>
<evidence type="ECO:0000313" key="2">
    <source>
        <dbReference type="Proteomes" id="UP000799779"/>
    </source>
</evidence>
<keyword evidence="2" id="KW-1185">Reference proteome</keyword>
<organism evidence="1 2">
    <name type="scientific">Amniculicola lignicola CBS 123094</name>
    <dbReference type="NCBI Taxonomy" id="1392246"/>
    <lineage>
        <taxon>Eukaryota</taxon>
        <taxon>Fungi</taxon>
        <taxon>Dikarya</taxon>
        <taxon>Ascomycota</taxon>
        <taxon>Pezizomycotina</taxon>
        <taxon>Dothideomycetes</taxon>
        <taxon>Pleosporomycetidae</taxon>
        <taxon>Pleosporales</taxon>
        <taxon>Amniculicolaceae</taxon>
        <taxon>Amniculicola</taxon>
    </lineage>
</organism>
<sequence>MTRLPNDSLFDETYSHIQINSLAFRDSLTSWAGNLLRAKSSLPGYMDIGMASSTCHLQHRVCLNLEIVDAFIPRGGCGGDIMLGHPAPVMAPGDAVWYCCLCGDGPHADTSPACINCGSNKCRFCREEMAPVPAPTQ</sequence>
<name>A0A6A5WGP9_9PLEO</name>
<gene>
    <name evidence="1" type="ORF">P154DRAFT_537646</name>
</gene>
<accession>A0A6A5WGP9</accession>
<dbReference type="Proteomes" id="UP000799779">
    <property type="component" value="Unassembled WGS sequence"/>
</dbReference>
<protein>
    <submittedName>
        <fullName evidence="1">Uncharacterized protein</fullName>
    </submittedName>
</protein>
<dbReference type="EMBL" id="ML977620">
    <property type="protein sequence ID" value="KAF1996846.1"/>
    <property type="molecule type" value="Genomic_DNA"/>
</dbReference>